<dbReference type="GO" id="GO:0007005">
    <property type="term" value="P:mitochondrion organization"/>
    <property type="evidence" value="ECO:0007669"/>
    <property type="project" value="TreeGrafter"/>
</dbReference>
<evidence type="ECO:0000259" key="1">
    <source>
        <dbReference type="SMART" id="SM00382"/>
    </source>
</evidence>
<dbReference type="GO" id="GO:0004252">
    <property type="term" value="F:serine-type endopeptidase activity"/>
    <property type="evidence" value="ECO:0007669"/>
    <property type="project" value="InterPro"/>
</dbReference>
<dbReference type="Gene3D" id="1.10.8.60">
    <property type="match status" value="1"/>
</dbReference>
<dbReference type="PANTHER" id="PTHR43718">
    <property type="entry name" value="LON PROTEASE"/>
    <property type="match status" value="1"/>
</dbReference>
<sequence length="408" mass="44610">MDNTASPQVPNVDVNTITTLTGNQSPTISANTPTNLVDETILEIDALEVKVKGASMPIELQERALRNIDRLRRMAKRGSYSAEFESVDKFVYWITSIPWGKISTDNLDINNAKQLMDSTHYGMNTVKDLILDYLAVMQLNIAQKQKTVEPGNPQANSMAVLRGSSANAPVMLFVGLQGVGKTSIAKSIASAMGRKFVRVSLGAIGSVTTLRGQSKAFLDAEPGQIIKALTRAGTMNPVVLIDEIDKASGNSSLLSDVMAALLEILDPEQNSHFLDHYLDYPVDLSQVFFICTANNLGTLSAALLDRMEVIRFTSYSDEEKIIIAKNYSLPKVIQNTGVDPDKIVMDEDVWPLLVRPVGFDAGLRQLERNLATLVRRVARMIIGGSPVPIHITKDNLTQFVLPDQGPLS</sequence>
<dbReference type="GO" id="GO:0016887">
    <property type="term" value="F:ATP hydrolysis activity"/>
    <property type="evidence" value="ECO:0007669"/>
    <property type="project" value="InterPro"/>
</dbReference>
<dbReference type="GO" id="GO:0003697">
    <property type="term" value="F:single-stranded DNA binding"/>
    <property type="evidence" value="ECO:0007669"/>
    <property type="project" value="TreeGrafter"/>
</dbReference>
<keyword evidence="2" id="KW-0378">Hydrolase</keyword>
<dbReference type="STRING" id="1619100.UT34_C0002G0086"/>
<accession>A0A0G0MNB1</accession>
<protein>
    <submittedName>
        <fullName evidence="2">Lon protease</fullName>
    </submittedName>
</protein>
<dbReference type="Proteomes" id="UP000034799">
    <property type="component" value="Unassembled WGS sequence"/>
</dbReference>
<dbReference type="GO" id="GO:0005524">
    <property type="term" value="F:ATP binding"/>
    <property type="evidence" value="ECO:0007669"/>
    <property type="project" value="InterPro"/>
</dbReference>
<name>A0A0G0MNB1_9BACT</name>
<dbReference type="Pfam" id="PF00004">
    <property type="entry name" value="AAA"/>
    <property type="match status" value="1"/>
</dbReference>
<dbReference type="AlphaFoldDB" id="A0A0G0MNB1"/>
<dbReference type="EMBL" id="LBWK01000002">
    <property type="protein sequence ID" value="KKR05579.1"/>
    <property type="molecule type" value="Genomic_DNA"/>
</dbReference>
<comment type="caution">
    <text evidence="2">The sequence shown here is derived from an EMBL/GenBank/DDBJ whole genome shotgun (WGS) entry which is preliminary data.</text>
</comment>
<dbReference type="InterPro" id="IPR027417">
    <property type="entry name" value="P-loop_NTPase"/>
</dbReference>
<dbReference type="SMART" id="SM00382">
    <property type="entry name" value="AAA"/>
    <property type="match status" value="1"/>
</dbReference>
<dbReference type="PANTHER" id="PTHR43718:SF2">
    <property type="entry name" value="LON PROTEASE HOMOLOG, MITOCHONDRIAL"/>
    <property type="match status" value="1"/>
</dbReference>
<dbReference type="InterPro" id="IPR003959">
    <property type="entry name" value="ATPase_AAA_core"/>
</dbReference>
<keyword evidence="2" id="KW-0645">Protease</keyword>
<organism evidence="2 3">
    <name type="scientific">candidate division WS6 bacterium GW2011_GWF2_39_15</name>
    <dbReference type="NCBI Taxonomy" id="1619100"/>
    <lineage>
        <taxon>Bacteria</taxon>
        <taxon>Candidatus Dojkabacteria</taxon>
    </lineage>
</organism>
<dbReference type="Gene3D" id="3.40.50.300">
    <property type="entry name" value="P-loop containing nucleotide triphosphate hydrolases"/>
    <property type="match status" value="1"/>
</dbReference>
<dbReference type="GO" id="GO:0006515">
    <property type="term" value="P:protein quality control for misfolded or incompletely synthesized proteins"/>
    <property type="evidence" value="ECO:0007669"/>
    <property type="project" value="TreeGrafter"/>
</dbReference>
<dbReference type="GO" id="GO:0004176">
    <property type="term" value="F:ATP-dependent peptidase activity"/>
    <property type="evidence" value="ECO:0007669"/>
    <property type="project" value="InterPro"/>
</dbReference>
<evidence type="ECO:0000313" key="3">
    <source>
        <dbReference type="Proteomes" id="UP000034799"/>
    </source>
</evidence>
<dbReference type="SUPFAM" id="SSF52540">
    <property type="entry name" value="P-loop containing nucleoside triphosphate hydrolases"/>
    <property type="match status" value="1"/>
</dbReference>
<dbReference type="InterPro" id="IPR003593">
    <property type="entry name" value="AAA+_ATPase"/>
</dbReference>
<dbReference type="InterPro" id="IPR027065">
    <property type="entry name" value="Lon_Prtase"/>
</dbReference>
<evidence type="ECO:0000313" key="2">
    <source>
        <dbReference type="EMBL" id="KKR05579.1"/>
    </source>
</evidence>
<dbReference type="GO" id="GO:0051131">
    <property type="term" value="P:chaperone-mediated protein complex assembly"/>
    <property type="evidence" value="ECO:0007669"/>
    <property type="project" value="TreeGrafter"/>
</dbReference>
<feature type="domain" description="AAA+ ATPase" evidence="1">
    <location>
        <begin position="167"/>
        <end position="317"/>
    </location>
</feature>
<reference evidence="2 3" key="1">
    <citation type="journal article" date="2015" name="Nature">
        <title>rRNA introns, odd ribosomes, and small enigmatic genomes across a large radiation of phyla.</title>
        <authorList>
            <person name="Brown C.T."/>
            <person name="Hug L.A."/>
            <person name="Thomas B.C."/>
            <person name="Sharon I."/>
            <person name="Castelle C.J."/>
            <person name="Singh A."/>
            <person name="Wilkins M.J."/>
            <person name="Williams K.H."/>
            <person name="Banfield J.F."/>
        </authorList>
    </citation>
    <scope>NUCLEOTIDE SEQUENCE [LARGE SCALE GENOMIC DNA]</scope>
</reference>
<dbReference type="PATRIC" id="fig|1619100.3.peg.632"/>
<proteinExistence type="predicted"/>
<gene>
    <name evidence="2" type="ORF">UT34_C0002G0086</name>
</gene>